<evidence type="ECO:0000313" key="2">
    <source>
        <dbReference type="EMBL" id="MBC5689717.1"/>
    </source>
</evidence>
<accession>A0A923RSW4</accession>
<evidence type="ECO:0000313" key="3">
    <source>
        <dbReference type="Proteomes" id="UP000652477"/>
    </source>
</evidence>
<dbReference type="EMBL" id="JACOPF010000002">
    <property type="protein sequence ID" value="MBC5689717.1"/>
    <property type="molecule type" value="Genomic_DNA"/>
</dbReference>
<dbReference type="Proteomes" id="UP000652477">
    <property type="component" value="Unassembled WGS sequence"/>
</dbReference>
<keyword evidence="1" id="KW-0812">Transmembrane</keyword>
<keyword evidence="3" id="KW-1185">Reference proteome</keyword>
<keyword evidence="1" id="KW-1133">Transmembrane helix</keyword>
<evidence type="ECO:0000256" key="1">
    <source>
        <dbReference type="SAM" id="Phobius"/>
    </source>
</evidence>
<protein>
    <submittedName>
        <fullName evidence="2">Uncharacterized protein</fullName>
    </submittedName>
</protein>
<feature type="transmembrane region" description="Helical" evidence="1">
    <location>
        <begin position="40"/>
        <end position="62"/>
    </location>
</feature>
<sequence>MNYFARFEQTYSGYFISINKIYIGNMLKAVPTGYFSQKSLAIALVKLLTAFVNVSIFLSFSLTSESSRKVHILFI</sequence>
<organism evidence="2 3">
    <name type="scientific">Mediterraneibacter hominis</name>
    <dbReference type="NCBI Taxonomy" id="2763054"/>
    <lineage>
        <taxon>Bacteria</taxon>
        <taxon>Bacillati</taxon>
        <taxon>Bacillota</taxon>
        <taxon>Clostridia</taxon>
        <taxon>Lachnospirales</taxon>
        <taxon>Lachnospiraceae</taxon>
        <taxon>Mediterraneibacter</taxon>
    </lineage>
</organism>
<reference evidence="2" key="1">
    <citation type="submission" date="2020-08" db="EMBL/GenBank/DDBJ databases">
        <title>Genome public.</title>
        <authorList>
            <person name="Liu C."/>
            <person name="Sun Q."/>
        </authorList>
    </citation>
    <scope>NUCLEOTIDE SEQUENCE</scope>
    <source>
        <strain evidence="2">NSJ-55</strain>
    </source>
</reference>
<name>A0A923RSW4_9FIRM</name>
<dbReference type="RefSeq" id="WP_186876370.1">
    <property type="nucleotide sequence ID" value="NZ_JACOPF010000002.1"/>
</dbReference>
<comment type="caution">
    <text evidence="2">The sequence shown here is derived from an EMBL/GenBank/DDBJ whole genome shotgun (WGS) entry which is preliminary data.</text>
</comment>
<keyword evidence="1" id="KW-0472">Membrane</keyword>
<proteinExistence type="predicted"/>
<gene>
    <name evidence="2" type="ORF">H8S37_12385</name>
</gene>
<dbReference type="AlphaFoldDB" id="A0A923RSW4"/>